<evidence type="ECO:0000313" key="1">
    <source>
        <dbReference type="EMBL" id="PRB84795.1"/>
    </source>
</evidence>
<comment type="caution">
    <text evidence="1">The sequence shown here is derived from an EMBL/GenBank/DDBJ whole genome shotgun (WGS) entry which is preliminary data.</text>
</comment>
<dbReference type="NCBIfam" id="TIGR01200">
    <property type="entry name" value="GLPGLI"/>
    <property type="match status" value="1"/>
</dbReference>
<sequence>MQNTDTIFKNYPMKYLLIIPLLFLITIKTKAQEINRFFYEVQYKPKKDSLRNETAMMVLDIKKDQSIFKDYQLIVSDSISNEVFKKMQKTGIYENQTALPNVRFTYSVTKKQPDMEVQYTEDIMNGLTPITFGYQEKLNFDWKIQKETQKIGEYNAQKATLNFGGRKWIAWFCQDLPFNDGPYKFNGLPGLIVKIEDDQQHYSFTLKGNRKAKDNSEDSLVKKFTSGNVKIVEKGRFTKTFENYKQDPLAAMRNELTPQLLGMTMPGTDMKVKDFIEKQGKEIKESYKLNNNPIERE</sequence>
<dbReference type="EMBL" id="PCPH01000007">
    <property type="protein sequence ID" value="PRB87806.1"/>
    <property type="molecule type" value="Genomic_DNA"/>
</dbReference>
<gene>
    <name evidence="1" type="ORF">CQ022_00465</name>
    <name evidence="2" type="ORF">CQ033_20410</name>
</gene>
<dbReference type="InterPro" id="IPR005901">
    <property type="entry name" value="GLPGLI"/>
</dbReference>
<organism evidence="1 4">
    <name type="scientific">Chryseobacterium culicis</name>
    <dbReference type="NCBI Taxonomy" id="680127"/>
    <lineage>
        <taxon>Bacteria</taxon>
        <taxon>Pseudomonadati</taxon>
        <taxon>Bacteroidota</taxon>
        <taxon>Flavobacteriia</taxon>
        <taxon>Flavobacteriales</taxon>
        <taxon>Weeksellaceae</taxon>
        <taxon>Chryseobacterium group</taxon>
        <taxon>Chryseobacterium</taxon>
    </lineage>
</organism>
<dbReference type="AlphaFoldDB" id="A0A2S9CWB2"/>
<dbReference type="EMBL" id="PCPP01000001">
    <property type="protein sequence ID" value="PRB84795.1"/>
    <property type="molecule type" value="Genomic_DNA"/>
</dbReference>
<protein>
    <submittedName>
        <fullName evidence="1">GLPGLI family protein</fullName>
    </submittedName>
</protein>
<evidence type="ECO:0000313" key="4">
    <source>
        <dbReference type="Proteomes" id="UP000238534"/>
    </source>
</evidence>
<dbReference type="Pfam" id="PF09697">
    <property type="entry name" value="Porph_ging"/>
    <property type="match status" value="1"/>
</dbReference>
<accession>A0A2S9CWB2</accession>
<reference evidence="3 4" key="1">
    <citation type="submission" date="2017-09" db="EMBL/GenBank/DDBJ databases">
        <title>Genomic, metabolic, and phenotypic characteristics of bacterial isolates from the natural microbiome of the model nematode Caenorhabditis elegans.</title>
        <authorList>
            <person name="Zimmermann J."/>
            <person name="Obeng N."/>
            <person name="Yang W."/>
            <person name="Obeng O."/>
            <person name="Kissoyan K."/>
            <person name="Pees B."/>
            <person name="Dirksen P."/>
            <person name="Hoppner M."/>
            <person name="Franke A."/>
            <person name="Rosenstiel P."/>
            <person name="Leippe M."/>
            <person name="Dierking K."/>
            <person name="Kaleta C."/>
            <person name="Schulenburg H."/>
        </authorList>
    </citation>
    <scope>NUCLEOTIDE SEQUENCE [LARGE SCALE GENOMIC DNA]</scope>
    <source>
        <strain evidence="1 4">MYb25</strain>
        <strain evidence="2 3">MYb44</strain>
    </source>
</reference>
<evidence type="ECO:0000313" key="3">
    <source>
        <dbReference type="Proteomes" id="UP000238325"/>
    </source>
</evidence>
<dbReference type="Proteomes" id="UP000238325">
    <property type="component" value="Unassembled WGS sequence"/>
</dbReference>
<keyword evidence="3" id="KW-1185">Reference proteome</keyword>
<name>A0A2S9CWB2_CHRCI</name>
<proteinExistence type="predicted"/>
<dbReference type="Proteomes" id="UP000238534">
    <property type="component" value="Unassembled WGS sequence"/>
</dbReference>
<evidence type="ECO:0000313" key="2">
    <source>
        <dbReference type="EMBL" id="PRB87806.1"/>
    </source>
</evidence>